<dbReference type="InterPro" id="IPR013767">
    <property type="entry name" value="PAS_fold"/>
</dbReference>
<proteinExistence type="predicted"/>
<dbReference type="SMART" id="SM00388">
    <property type="entry name" value="HisKA"/>
    <property type="match status" value="1"/>
</dbReference>
<evidence type="ECO:0000259" key="9">
    <source>
        <dbReference type="PROSITE" id="PS50110"/>
    </source>
</evidence>
<evidence type="ECO:0000256" key="7">
    <source>
        <dbReference type="SAM" id="Phobius"/>
    </source>
</evidence>
<dbReference type="InterPro" id="IPR005467">
    <property type="entry name" value="His_kinase_dom"/>
</dbReference>
<dbReference type="Pfam" id="PF00072">
    <property type="entry name" value="Response_reg"/>
    <property type="match status" value="1"/>
</dbReference>
<dbReference type="InterPro" id="IPR004358">
    <property type="entry name" value="Sig_transdc_His_kin-like_C"/>
</dbReference>
<feature type="transmembrane region" description="Helical" evidence="7">
    <location>
        <begin position="17"/>
        <end position="37"/>
    </location>
</feature>
<dbReference type="PANTHER" id="PTHR43047">
    <property type="entry name" value="TWO-COMPONENT HISTIDINE PROTEIN KINASE"/>
    <property type="match status" value="1"/>
</dbReference>
<reference evidence="12" key="1">
    <citation type="journal article" date="2019" name="Int. J. Syst. Evol. Microbiol.">
        <title>The Global Catalogue of Microorganisms (GCM) 10K type strain sequencing project: providing services to taxonomists for standard genome sequencing and annotation.</title>
        <authorList>
            <consortium name="The Broad Institute Genomics Platform"/>
            <consortium name="The Broad Institute Genome Sequencing Center for Infectious Disease"/>
            <person name="Wu L."/>
            <person name="Ma J."/>
        </authorList>
    </citation>
    <scope>NUCLEOTIDE SEQUENCE [LARGE SCALE GENOMIC DNA]</scope>
    <source>
        <strain evidence="12">KCTC 52366</strain>
    </source>
</reference>
<dbReference type="SUPFAM" id="SSF47384">
    <property type="entry name" value="Homodimeric domain of signal transducing histidine kinase"/>
    <property type="match status" value="1"/>
</dbReference>
<dbReference type="PROSITE" id="PS50110">
    <property type="entry name" value="RESPONSE_REGULATORY"/>
    <property type="match status" value="1"/>
</dbReference>
<dbReference type="SMART" id="SM00091">
    <property type="entry name" value="PAS"/>
    <property type="match status" value="1"/>
</dbReference>
<dbReference type="PANTHER" id="PTHR43047:SF78">
    <property type="entry name" value="SENSORY_REGULATORY PROTEIN RPFC"/>
    <property type="match status" value="1"/>
</dbReference>
<dbReference type="InterPro" id="IPR011006">
    <property type="entry name" value="CheY-like_superfamily"/>
</dbReference>
<dbReference type="PRINTS" id="PR00344">
    <property type="entry name" value="BCTRLSENSOR"/>
</dbReference>
<dbReference type="SMART" id="SM00387">
    <property type="entry name" value="HATPase_c"/>
    <property type="match status" value="1"/>
</dbReference>
<dbReference type="InterPro" id="IPR036641">
    <property type="entry name" value="HPT_dom_sf"/>
</dbReference>
<evidence type="ECO:0000256" key="1">
    <source>
        <dbReference type="ARBA" id="ARBA00000085"/>
    </source>
</evidence>
<dbReference type="InterPro" id="IPR001789">
    <property type="entry name" value="Sig_transdc_resp-reg_receiver"/>
</dbReference>
<dbReference type="SMART" id="SM00448">
    <property type="entry name" value="REC"/>
    <property type="match status" value="1"/>
</dbReference>
<dbReference type="CDD" id="cd17546">
    <property type="entry name" value="REC_hyHK_CKI1_RcsC-like"/>
    <property type="match status" value="1"/>
</dbReference>
<dbReference type="SUPFAM" id="SSF52172">
    <property type="entry name" value="CheY-like"/>
    <property type="match status" value="1"/>
</dbReference>
<dbReference type="Pfam" id="PF02518">
    <property type="entry name" value="HATPase_c"/>
    <property type="match status" value="1"/>
</dbReference>
<gene>
    <name evidence="11" type="ORF">ACFOGP_06620</name>
</gene>
<keyword evidence="4" id="KW-0808">Transferase</keyword>
<evidence type="ECO:0000256" key="6">
    <source>
        <dbReference type="PROSITE-ProRule" id="PRU00169"/>
    </source>
</evidence>
<dbReference type="Gene3D" id="1.10.287.130">
    <property type="match status" value="1"/>
</dbReference>
<dbReference type="Pfam" id="PF00512">
    <property type="entry name" value="HisKA"/>
    <property type="match status" value="1"/>
</dbReference>
<keyword evidence="7" id="KW-0472">Membrane</keyword>
<evidence type="ECO:0000256" key="4">
    <source>
        <dbReference type="ARBA" id="ARBA00022679"/>
    </source>
</evidence>
<keyword evidence="7" id="KW-0812">Transmembrane</keyword>
<dbReference type="InterPro" id="IPR036097">
    <property type="entry name" value="HisK_dim/P_sf"/>
</dbReference>
<dbReference type="InterPro" id="IPR035965">
    <property type="entry name" value="PAS-like_dom_sf"/>
</dbReference>
<keyword evidence="11" id="KW-0067">ATP-binding</keyword>
<protein>
    <recommendedName>
        <fullName evidence="2">histidine kinase</fullName>
        <ecNumber evidence="2">2.7.13.3</ecNumber>
    </recommendedName>
</protein>
<dbReference type="Proteomes" id="UP001595632">
    <property type="component" value="Unassembled WGS sequence"/>
</dbReference>
<dbReference type="Gene3D" id="3.30.450.20">
    <property type="entry name" value="PAS domain"/>
    <property type="match status" value="1"/>
</dbReference>
<evidence type="ECO:0000256" key="2">
    <source>
        <dbReference type="ARBA" id="ARBA00012438"/>
    </source>
</evidence>
<feature type="domain" description="PAS" evidence="10">
    <location>
        <begin position="218"/>
        <end position="272"/>
    </location>
</feature>
<feature type="transmembrane region" description="Helical" evidence="7">
    <location>
        <begin position="180"/>
        <end position="202"/>
    </location>
</feature>
<feature type="domain" description="Histidine kinase" evidence="8">
    <location>
        <begin position="366"/>
        <end position="585"/>
    </location>
</feature>
<dbReference type="InterPro" id="IPR003594">
    <property type="entry name" value="HATPase_dom"/>
</dbReference>
<dbReference type="InterPro" id="IPR000014">
    <property type="entry name" value="PAS"/>
</dbReference>
<name>A0ABV7GQ53_9RHOB</name>
<sequence>MTGTTEQLGKPWRRRGATVFALVCCVGMIAFMAWVLLRELEDVSTANSDNLQWSLAQADVEFLRFELAMQRALDDPLQVDQVRRRFDIFYSRVDTIENGLVFRELRRDPTYDEPRAVVRTFLQDTIPLIDGDDATLIAALPDLSERALAVSDEVRRFSLGGLAAFAEVSDARREDLVRTLILLAIVLAALLGGLVLVALAMFRLSQLAIRRSDEVRRTSARMRTIVETSQDAIIVANRRGEILEFNPAAEKIFEVSRADALGQRVAELVLPERSRTKARDTYFRFMNDGARDSGEALHLEVTAKTQGGREFPAEVAVNHAEDASGGQVHVIYMRDISRRRAAENDLTEARDRALAGERAKAEFLAVMSHEMRTPLNGLLGSMQLMRDQSVSDRQQELLNRMEFSGRLLLSLVNDVLDLAKYEAGRIDIVRKPFSVPRLLDGVIETTAPLATKNGNALDWRWEGTPVDGAVGDPRRLRQVLLNLVGNAVKFTRAGTVEIEAEVIGASDPQLEFRVIDSGVGIAHEDLDRIFRDFETLDSSYARQAGGTGLGLGIARRFAMLMGGEIGVESEPGEGSLFWLRLPFAPADLSEGTPSDAETAPSPAIRPLDILLVEDNEINRLVAREFLEADGHTVTEAVNGRAGVEWANARRFDAILMDVSMPVMDGPEAARTIRSGDGPSKTAPIIAVTAHALPEEIAAFRQAGMPHCVSKPLDRNALQKTLAEVAGGAPVAADAAVPLADKPSDAPLIEAENLERFRDGSAVALLDRSVAEINWDIDRIAEGTLAPADLQQVVHKCAGTCGVFGFSALRRALAAVETDLKRGAPVAPERLHALSVLWDKTRDTLEDWRVAQP</sequence>
<comment type="caution">
    <text evidence="11">The sequence shown here is derived from an EMBL/GenBank/DDBJ whole genome shotgun (WGS) entry which is preliminary data.</text>
</comment>
<evidence type="ECO:0000313" key="12">
    <source>
        <dbReference type="Proteomes" id="UP001595632"/>
    </source>
</evidence>
<keyword evidence="11" id="KW-0547">Nucleotide-binding</keyword>
<keyword evidence="5" id="KW-0418">Kinase</keyword>
<dbReference type="GO" id="GO:0005524">
    <property type="term" value="F:ATP binding"/>
    <property type="evidence" value="ECO:0007669"/>
    <property type="project" value="UniProtKB-KW"/>
</dbReference>
<keyword evidence="7" id="KW-1133">Transmembrane helix</keyword>
<dbReference type="SUPFAM" id="SSF47226">
    <property type="entry name" value="Histidine-containing phosphotransfer domain, HPT domain"/>
    <property type="match status" value="1"/>
</dbReference>
<dbReference type="Gene3D" id="3.30.565.10">
    <property type="entry name" value="Histidine kinase-like ATPase, C-terminal domain"/>
    <property type="match status" value="1"/>
</dbReference>
<dbReference type="NCBIfam" id="TIGR00229">
    <property type="entry name" value="sensory_box"/>
    <property type="match status" value="1"/>
</dbReference>
<dbReference type="InterPro" id="IPR003661">
    <property type="entry name" value="HisK_dim/P_dom"/>
</dbReference>
<evidence type="ECO:0000259" key="8">
    <source>
        <dbReference type="PROSITE" id="PS50109"/>
    </source>
</evidence>
<dbReference type="RefSeq" id="WP_275633973.1">
    <property type="nucleotide sequence ID" value="NZ_JARGYD010000007.1"/>
</dbReference>
<evidence type="ECO:0000259" key="10">
    <source>
        <dbReference type="PROSITE" id="PS50112"/>
    </source>
</evidence>
<evidence type="ECO:0000256" key="5">
    <source>
        <dbReference type="ARBA" id="ARBA00022777"/>
    </source>
</evidence>
<dbReference type="InterPro" id="IPR036890">
    <property type="entry name" value="HATPase_C_sf"/>
</dbReference>
<organism evidence="11 12">
    <name type="scientific">Psychromarinibacter halotolerans</name>
    <dbReference type="NCBI Taxonomy" id="1775175"/>
    <lineage>
        <taxon>Bacteria</taxon>
        <taxon>Pseudomonadati</taxon>
        <taxon>Pseudomonadota</taxon>
        <taxon>Alphaproteobacteria</taxon>
        <taxon>Rhodobacterales</taxon>
        <taxon>Paracoccaceae</taxon>
        <taxon>Psychromarinibacter</taxon>
    </lineage>
</organism>
<dbReference type="PROSITE" id="PS50112">
    <property type="entry name" value="PAS"/>
    <property type="match status" value="1"/>
</dbReference>
<dbReference type="Pfam" id="PF00989">
    <property type="entry name" value="PAS"/>
    <property type="match status" value="1"/>
</dbReference>
<comment type="catalytic activity">
    <reaction evidence="1">
        <text>ATP + protein L-histidine = ADP + protein N-phospho-L-histidine.</text>
        <dbReference type="EC" id="2.7.13.3"/>
    </reaction>
</comment>
<feature type="modified residue" description="4-aspartylphosphate" evidence="6">
    <location>
        <position position="657"/>
    </location>
</feature>
<dbReference type="CDD" id="cd00130">
    <property type="entry name" value="PAS"/>
    <property type="match status" value="1"/>
</dbReference>
<dbReference type="EC" id="2.7.13.3" evidence="2"/>
<dbReference type="PROSITE" id="PS50109">
    <property type="entry name" value="HIS_KIN"/>
    <property type="match status" value="1"/>
</dbReference>
<dbReference type="CDD" id="cd00082">
    <property type="entry name" value="HisKA"/>
    <property type="match status" value="1"/>
</dbReference>
<keyword evidence="3 6" id="KW-0597">Phosphoprotein</keyword>
<evidence type="ECO:0000313" key="11">
    <source>
        <dbReference type="EMBL" id="MFC3142374.1"/>
    </source>
</evidence>
<dbReference type="SUPFAM" id="SSF55785">
    <property type="entry name" value="PYP-like sensor domain (PAS domain)"/>
    <property type="match status" value="1"/>
</dbReference>
<dbReference type="CDD" id="cd16922">
    <property type="entry name" value="HATPase_EvgS-ArcB-TorS-like"/>
    <property type="match status" value="1"/>
</dbReference>
<feature type="domain" description="Response regulatory" evidence="9">
    <location>
        <begin position="608"/>
        <end position="725"/>
    </location>
</feature>
<keyword evidence="12" id="KW-1185">Reference proteome</keyword>
<accession>A0ABV7GQ53</accession>
<evidence type="ECO:0000256" key="3">
    <source>
        <dbReference type="ARBA" id="ARBA00022553"/>
    </source>
</evidence>
<dbReference type="SUPFAM" id="SSF55874">
    <property type="entry name" value="ATPase domain of HSP90 chaperone/DNA topoisomerase II/histidine kinase"/>
    <property type="match status" value="1"/>
</dbReference>
<dbReference type="EMBL" id="JBHRTB010000010">
    <property type="protein sequence ID" value="MFC3142374.1"/>
    <property type="molecule type" value="Genomic_DNA"/>
</dbReference>
<dbReference type="Gene3D" id="3.40.50.2300">
    <property type="match status" value="1"/>
</dbReference>